<reference evidence="2 3" key="1">
    <citation type="submission" date="2014-05" db="EMBL/GenBank/DDBJ databases">
        <title>Draft genome sequence of Amycolatopsis rifamycinica DSM 46095.</title>
        <authorList>
            <person name="Lal R."/>
            <person name="Saxena A."/>
            <person name="Kumari R."/>
            <person name="Mukherjee U."/>
            <person name="Singh P."/>
            <person name="Sangwan N."/>
            <person name="Mahato N.K."/>
        </authorList>
    </citation>
    <scope>NUCLEOTIDE SEQUENCE [LARGE SCALE GENOMIC DNA]</scope>
    <source>
        <strain evidence="2 3">DSM 46095</strain>
    </source>
</reference>
<comment type="caution">
    <text evidence="2">The sequence shown here is derived from an EMBL/GenBank/DDBJ whole genome shotgun (WGS) entry which is preliminary data.</text>
</comment>
<gene>
    <name evidence="2" type="ORF">DV20_35720</name>
</gene>
<dbReference type="NCBIfam" id="TIGR00702">
    <property type="entry name" value="YcaO-type kinase domain"/>
    <property type="match status" value="1"/>
</dbReference>
<dbReference type="Gene3D" id="3.30.1330.230">
    <property type="match status" value="1"/>
</dbReference>
<evidence type="ECO:0000313" key="2">
    <source>
        <dbReference type="EMBL" id="KDN17331.1"/>
    </source>
</evidence>
<proteinExistence type="predicted"/>
<protein>
    <recommendedName>
        <fullName evidence="1">YcaO domain-containing protein</fullName>
    </recommendedName>
</protein>
<sequence length="394" mass="42787">MARAGGTTTGRDDPGSVKVVFDGTHRSRLPEQTWQWIRPKLPGLGITRVAEVTWLDEIGIPVFQAVRPNARTLSVSQGKGMSKTLARVSAAMEAVELWHAEHPLPAPTQVGTVEEVERVVGYRVRDLPLTGRHYLNPDATLTWRTAHLVDGNAASLVPADLVRLDYRFDRRWLPPLFRASSNGLASGNTLAEALLHGMYETVERDAMARAGSGSQPRAVDPETIHNAGLAALLDRYRAARVHVRMRFLDNPFRIPVFDTRIWSDAFPATFAGAGAHLDAAVALSRALTEAAQSRATAIAGARDDIGKAPYREARVFGVRRSSESPPFAGQGEPDLPFDAVESSPLSTLDEEVAHVADRIREVTGHAPLYVDLTQPGIAIPVVHVVCPGTALQDH</sequence>
<dbReference type="AlphaFoldDB" id="A0A066TQ97"/>
<organism evidence="2 3">
    <name type="scientific">Amycolatopsis rifamycinica</name>
    <dbReference type="NCBI Taxonomy" id="287986"/>
    <lineage>
        <taxon>Bacteria</taxon>
        <taxon>Bacillati</taxon>
        <taxon>Actinomycetota</taxon>
        <taxon>Actinomycetes</taxon>
        <taxon>Pseudonocardiales</taxon>
        <taxon>Pseudonocardiaceae</taxon>
        <taxon>Amycolatopsis</taxon>
    </lineage>
</organism>
<feature type="domain" description="YcaO" evidence="1">
    <location>
        <begin position="78"/>
        <end position="394"/>
    </location>
</feature>
<dbReference type="PANTHER" id="PTHR37809">
    <property type="entry name" value="RIBOSOMAL PROTEIN S12 METHYLTHIOTRANSFERASE ACCESSORY FACTOR YCAO"/>
    <property type="match status" value="1"/>
</dbReference>
<dbReference type="EMBL" id="JMQI01000073">
    <property type="protein sequence ID" value="KDN17331.1"/>
    <property type="molecule type" value="Genomic_DNA"/>
</dbReference>
<dbReference type="Pfam" id="PF02624">
    <property type="entry name" value="YcaO"/>
    <property type="match status" value="1"/>
</dbReference>
<dbReference type="Proteomes" id="UP000027345">
    <property type="component" value="Unassembled WGS sequence"/>
</dbReference>
<dbReference type="eggNOG" id="COG1944">
    <property type="taxonomic scope" value="Bacteria"/>
</dbReference>
<dbReference type="InterPro" id="IPR003776">
    <property type="entry name" value="YcaO-like_dom"/>
</dbReference>
<evidence type="ECO:0000313" key="3">
    <source>
        <dbReference type="Proteomes" id="UP000027345"/>
    </source>
</evidence>
<dbReference type="PANTHER" id="PTHR37809:SF1">
    <property type="entry name" value="RIBOSOMAL PROTEIN S12 METHYLTHIOTRANSFERASE ACCESSORY FACTOR YCAO"/>
    <property type="match status" value="1"/>
</dbReference>
<keyword evidence="3" id="KW-1185">Reference proteome</keyword>
<evidence type="ECO:0000259" key="1">
    <source>
        <dbReference type="PROSITE" id="PS51664"/>
    </source>
</evidence>
<dbReference type="PROSITE" id="PS51664">
    <property type="entry name" value="YCAO"/>
    <property type="match status" value="1"/>
</dbReference>
<accession>A0A066TQ97</accession>
<name>A0A066TQ97_9PSEU</name>
<dbReference type="STRING" id="287986.DV20_35720"/>